<keyword evidence="2" id="KW-1185">Reference proteome</keyword>
<organism evidence="1 2">
    <name type="scientific">Albugo candida</name>
    <dbReference type="NCBI Taxonomy" id="65357"/>
    <lineage>
        <taxon>Eukaryota</taxon>
        <taxon>Sar</taxon>
        <taxon>Stramenopiles</taxon>
        <taxon>Oomycota</taxon>
        <taxon>Peronosporomycetes</taxon>
        <taxon>Albuginales</taxon>
        <taxon>Albuginaceae</taxon>
        <taxon>Albugo</taxon>
    </lineage>
</organism>
<accession>A0A024FYP3</accession>
<protein>
    <submittedName>
        <fullName evidence="1">Uncharacterized protein</fullName>
    </submittedName>
</protein>
<evidence type="ECO:0000313" key="2">
    <source>
        <dbReference type="Proteomes" id="UP000053237"/>
    </source>
</evidence>
<comment type="caution">
    <text evidence="1">The sequence shown here is derived from an EMBL/GenBank/DDBJ whole genome shotgun (WGS) entry which is preliminary data.</text>
</comment>
<gene>
    <name evidence="1" type="ORF">BN9_134980</name>
</gene>
<dbReference type="Proteomes" id="UP000053237">
    <property type="component" value="Unassembled WGS sequence"/>
</dbReference>
<dbReference type="AlphaFoldDB" id="A0A024FYP3"/>
<proteinExistence type="predicted"/>
<name>A0A024FYP3_9STRA</name>
<sequence length="62" mass="7416">MEAVAMAKRENWKRMVVKVELENKISPSGHNALVEMKKGEMEQKQRKSQRMYQKLEWPEVQL</sequence>
<evidence type="ECO:0000313" key="1">
    <source>
        <dbReference type="EMBL" id="CCI11794.1"/>
    </source>
</evidence>
<reference evidence="1 2" key="1">
    <citation type="submission" date="2012-05" db="EMBL/GenBank/DDBJ databases">
        <title>Recombination and specialization in a pathogen metapopulation.</title>
        <authorList>
            <person name="Gardiner A."/>
            <person name="Kemen E."/>
            <person name="Schultz-Larsen T."/>
            <person name="MacLean D."/>
            <person name="Van Oosterhout C."/>
            <person name="Jones J.D.G."/>
        </authorList>
    </citation>
    <scope>NUCLEOTIDE SEQUENCE [LARGE SCALE GENOMIC DNA]</scope>
    <source>
        <strain evidence="1 2">Ac Nc2</strain>
    </source>
</reference>
<dbReference type="EMBL" id="CAIX01002191">
    <property type="protein sequence ID" value="CCI11794.1"/>
    <property type="molecule type" value="Genomic_DNA"/>
</dbReference>
<dbReference type="InParanoid" id="A0A024FYP3"/>